<dbReference type="SUPFAM" id="SSF54814">
    <property type="entry name" value="Prokaryotic type KH domain (KH-domain type II)"/>
    <property type="match status" value="1"/>
</dbReference>
<evidence type="ECO:0000313" key="13">
    <source>
        <dbReference type="EMBL" id="MCI0181864.1"/>
    </source>
</evidence>
<dbReference type="GO" id="GO:0000028">
    <property type="term" value="P:ribosomal small subunit assembly"/>
    <property type="evidence" value="ECO:0007669"/>
    <property type="project" value="TreeGrafter"/>
</dbReference>
<feature type="domain" description="KH type-2" evidence="11">
    <location>
        <begin position="207"/>
        <end position="285"/>
    </location>
</feature>
<comment type="similarity">
    <text evidence="1 8 9 10">Belongs to the TRAFAC class TrmE-Era-EngA-EngB-Septin-like GTPase superfamily. Era GTPase family.</text>
</comment>
<dbReference type="Pfam" id="PF01926">
    <property type="entry name" value="MMR_HSR1"/>
    <property type="match status" value="1"/>
</dbReference>
<feature type="binding site" evidence="8">
    <location>
        <begin position="125"/>
        <end position="128"/>
    </location>
    <ligand>
        <name>GTP</name>
        <dbReference type="ChEBI" id="CHEBI:37565"/>
    </ligand>
</feature>
<dbReference type="GO" id="GO:0005525">
    <property type="term" value="F:GTP binding"/>
    <property type="evidence" value="ECO:0007669"/>
    <property type="project" value="UniProtKB-UniRule"/>
</dbReference>
<feature type="region of interest" description="G1" evidence="9">
    <location>
        <begin position="16"/>
        <end position="23"/>
    </location>
</feature>
<feature type="binding site" evidence="8">
    <location>
        <begin position="16"/>
        <end position="23"/>
    </location>
    <ligand>
        <name>GTP</name>
        <dbReference type="ChEBI" id="CHEBI:37565"/>
    </ligand>
</feature>
<dbReference type="InterPro" id="IPR030388">
    <property type="entry name" value="G_ERA_dom"/>
</dbReference>
<keyword evidence="14" id="KW-1185">Reference proteome</keyword>
<dbReference type="EMBL" id="JALBUF010000001">
    <property type="protein sequence ID" value="MCI0181864.1"/>
    <property type="molecule type" value="Genomic_DNA"/>
</dbReference>
<evidence type="ECO:0000256" key="9">
    <source>
        <dbReference type="PROSITE-ProRule" id="PRU01050"/>
    </source>
</evidence>
<dbReference type="PANTHER" id="PTHR42698">
    <property type="entry name" value="GTPASE ERA"/>
    <property type="match status" value="1"/>
</dbReference>
<keyword evidence="3 8" id="KW-0690">Ribosome biogenesis</keyword>
<sequence length="302" mass="34660">MSLNNDRKSGFVALVGRPNAGKSTLLNRLVGQKIAIMSDKPQTTRTRIRGILTRPEGQVVFLDTPGMHKPKHQLGQYMMEIAENSIREVDLVICVTDASRGGTDKDEYVLEKIKESRVPVILVLNKVDRISDKSQLLHLIEEYQAAYPFIEILPISAKTGDQVELLTQVVYRFMPIGPMYYPEDAITDHPERFIMAELIREKVLLLTREEIPHSVAVVIEQLEMHEDRNILHIHALIYTERDSQKAILIGKNGDLMKRVGVLARQDIESIFGSKVYLELWIKVKKDWRNREHVLRSLGFEKE</sequence>
<keyword evidence="7 8" id="KW-0472">Membrane</keyword>
<dbReference type="GO" id="GO:0005829">
    <property type="term" value="C:cytosol"/>
    <property type="evidence" value="ECO:0007669"/>
    <property type="project" value="TreeGrafter"/>
</dbReference>
<dbReference type="InterPro" id="IPR009019">
    <property type="entry name" value="KH_sf_prok-type"/>
</dbReference>
<name>A0A9X1V6H6_9BACL</name>
<keyword evidence="5 8" id="KW-0694">RNA-binding</keyword>
<dbReference type="InterPro" id="IPR005662">
    <property type="entry name" value="GTPase_Era-like"/>
</dbReference>
<dbReference type="PROSITE" id="PS50823">
    <property type="entry name" value="KH_TYPE_2"/>
    <property type="match status" value="1"/>
</dbReference>
<evidence type="ECO:0000256" key="10">
    <source>
        <dbReference type="RuleBase" id="RU003761"/>
    </source>
</evidence>
<keyword evidence="8" id="KW-1003">Cell membrane</keyword>
<dbReference type="InterPro" id="IPR005225">
    <property type="entry name" value="Small_GTP-bd"/>
</dbReference>
<dbReference type="InterPro" id="IPR015946">
    <property type="entry name" value="KH_dom-like_a/b"/>
</dbReference>
<feature type="domain" description="Era-type G" evidence="12">
    <location>
        <begin position="8"/>
        <end position="176"/>
    </location>
</feature>
<dbReference type="GO" id="GO:0003924">
    <property type="term" value="F:GTPase activity"/>
    <property type="evidence" value="ECO:0007669"/>
    <property type="project" value="UniProtKB-UniRule"/>
</dbReference>
<evidence type="ECO:0000256" key="1">
    <source>
        <dbReference type="ARBA" id="ARBA00007921"/>
    </source>
</evidence>
<dbReference type="CDD" id="cd22534">
    <property type="entry name" value="KH-II_Era"/>
    <property type="match status" value="1"/>
</dbReference>
<evidence type="ECO:0000313" key="14">
    <source>
        <dbReference type="Proteomes" id="UP001139263"/>
    </source>
</evidence>
<dbReference type="PROSITE" id="PS51713">
    <property type="entry name" value="G_ERA"/>
    <property type="match status" value="1"/>
</dbReference>
<gene>
    <name evidence="13" type="primary">era_1</name>
    <name evidence="8" type="synonym">era</name>
    <name evidence="13" type="ORF">MM817_00111</name>
</gene>
<evidence type="ECO:0000256" key="7">
    <source>
        <dbReference type="ARBA" id="ARBA00023136"/>
    </source>
</evidence>
<proteinExistence type="inferred from homology"/>
<comment type="caution">
    <text evidence="13">The sequence shown here is derived from an EMBL/GenBank/DDBJ whole genome shotgun (WGS) entry which is preliminary data.</text>
</comment>
<dbReference type="InterPro" id="IPR006073">
    <property type="entry name" value="GTP-bd"/>
</dbReference>
<dbReference type="InterPro" id="IPR003593">
    <property type="entry name" value="AAA+_ATPase"/>
</dbReference>
<feature type="region of interest" description="G4" evidence="9">
    <location>
        <begin position="125"/>
        <end position="128"/>
    </location>
</feature>
<dbReference type="FunFam" id="3.40.50.300:FF:000094">
    <property type="entry name" value="GTPase Era"/>
    <property type="match status" value="1"/>
</dbReference>
<dbReference type="NCBIfam" id="TIGR00231">
    <property type="entry name" value="small_GTP"/>
    <property type="match status" value="1"/>
</dbReference>
<comment type="function">
    <text evidence="8">An essential GTPase that binds both GDP and GTP, with rapid nucleotide exchange. Plays a role in 16S rRNA processing and 30S ribosomal subunit biogenesis and possibly also in cell cycle regulation and energy metabolism.</text>
</comment>
<protein>
    <recommendedName>
        <fullName evidence="2 8">GTPase Era</fullName>
    </recommendedName>
</protein>
<keyword evidence="8" id="KW-0963">Cytoplasm</keyword>
<dbReference type="InterPro" id="IPR004044">
    <property type="entry name" value="KH_dom_type_2"/>
</dbReference>
<comment type="subcellular location">
    <subcellularLocation>
        <location evidence="8">Cytoplasm</location>
    </subcellularLocation>
    <subcellularLocation>
        <location evidence="8">Cell membrane</location>
        <topology evidence="8">Peripheral membrane protein</topology>
    </subcellularLocation>
</comment>
<dbReference type="SUPFAM" id="SSF52540">
    <property type="entry name" value="P-loop containing nucleoside triphosphate hydrolases"/>
    <property type="match status" value="1"/>
</dbReference>
<feature type="region of interest" description="G2" evidence="9">
    <location>
        <begin position="42"/>
        <end position="46"/>
    </location>
</feature>
<dbReference type="Gene3D" id="3.30.300.20">
    <property type="match status" value="1"/>
</dbReference>
<dbReference type="NCBIfam" id="NF000908">
    <property type="entry name" value="PRK00089.1"/>
    <property type="match status" value="1"/>
</dbReference>
<dbReference type="FunFam" id="3.30.300.20:FF:000003">
    <property type="entry name" value="GTPase Era"/>
    <property type="match status" value="1"/>
</dbReference>
<keyword evidence="8" id="KW-0699">rRNA-binding</keyword>
<evidence type="ECO:0000256" key="4">
    <source>
        <dbReference type="ARBA" id="ARBA00022741"/>
    </source>
</evidence>
<dbReference type="Gene3D" id="3.40.50.300">
    <property type="entry name" value="P-loop containing nucleotide triphosphate hydrolases"/>
    <property type="match status" value="1"/>
</dbReference>
<dbReference type="GO" id="GO:0070181">
    <property type="term" value="F:small ribosomal subunit rRNA binding"/>
    <property type="evidence" value="ECO:0007669"/>
    <property type="project" value="UniProtKB-UniRule"/>
</dbReference>
<dbReference type="AlphaFoldDB" id="A0A9X1V6H6"/>
<evidence type="ECO:0000256" key="5">
    <source>
        <dbReference type="ARBA" id="ARBA00022884"/>
    </source>
</evidence>
<dbReference type="Proteomes" id="UP001139263">
    <property type="component" value="Unassembled WGS sequence"/>
</dbReference>
<evidence type="ECO:0000256" key="6">
    <source>
        <dbReference type="ARBA" id="ARBA00023134"/>
    </source>
</evidence>
<organism evidence="13 14">
    <name type="scientific">Sulfoacidibacillus ferrooxidans</name>
    <dbReference type="NCBI Taxonomy" id="2005001"/>
    <lineage>
        <taxon>Bacteria</taxon>
        <taxon>Bacillati</taxon>
        <taxon>Bacillota</taxon>
        <taxon>Bacilli</taxon>
        <taxon>Bacillales</taxon>
        <taxon>Alicyclobacillaceae</taxon>
        <taxon>Sulfoacidibacillus</taxon>
    </lineage>
</organism>
<dbReference type="PANTHER" id="PTHR42698:SF1">
    <property type="entry name" value="GTPASE ERA, MITOCHONDRIAL"/>
    <property type="match status" value="1"/>
</dbReference>
<reference evidence="13" key="1">
    <citation type="submission" date="2022-03" db="EMBL/GenBank/DDBJ databases">
        <title>Draft Genome Sequence of Firmicute Strain S0AB, a Heterotrophic Iron/Sulfur-Oxidizing Extreme Acidophile.</title>
        <authorList>
            <person name="Vergara E."/>
            <person name="Pakostova E."/>
            <person name="Johnson D.B."/>
            <person name="Holmes D.S."/>
        </authorList>
    </citation>
    <scope>NUCLEOTIDE SEQUENCE</scope>
    <source>
        <strain evidence="13">S0AB</strain>
    </source>
</reference>
<evidence type="ECO:0000259" key="11">
    <source>
        <dbReference type="PROSITE" id="PS50823"/>
    </source>
</evidence>
<accession>A0A9X1V6H6</accession>
<evidence type="ECO:0000256" key="3">
    <source>
        <dbReference type="ARBA" id="ARBA00022517"/>
    </source>
</evidence>
<feature type="binding site" evidence="8">
    <location>
        <begin position="63"/>
        <end position="67"/>
    </location>
    <ligand>
        <name>GTP</name>
        <dbReference type="ChEBI" id="CHEBI:37565"/>
    </ligand>
</feature>
<evidence type="ECO:0000259" key="12">
    <source>
        <dbReference type="PROSITE" id="PS51713"/>
    </source>
</evidence>
<keyword evidence="6 8" id="KW-0342">GTP-binding</keyword>
<dbReference type="NCBIfam" id="TIGR00436">
    <property type="entry name" value="era"/>
    <property type="match status" value="1"/>
</dbReference>
<dbReference type="InterPro" id="IPR027417">
    <property type="entry name" value="P-loop_NTPase"/>
</dbReference>
<keyword evidence="4 8" id="KW-0547">Nucleotide-binding</keyword>
<feature type="region of interest" description="G3" evidence="9">
    <location>
        <begin position="63"/>
        <end position="66"/>
    </location>
</feature>
<dbReference type="HAMAP" id="MF_00367">
    <property type="entry name" value="GTPase_Era"/>
    <property type="match status" value="1"/>
</dbReference>
<comment type="subunit">
    <text evidence="8">Monomer.</text>
</comment>
<dbReference type="SMART" id="SM00382">
    <property type="entry name" value="AAA"/>
    <property type="match status" value="1"/>
</dbReference>
<dbReference type="Pfam" id="PF07650">
    <property type="entry name" value="KH_2"/>
    <property type="match status" value="1"/>
</dbReference>
<evidence type="ECO:0000256" key="2">
    <source>
        <dbReference type="ARBA" id="ARBA00020484"/>
    </source>
</evidence>
<feature type="region of interest" description="G5" evidence="9">
    <location>
        <begin position="155"/>
        <end position="157"/>
    </location>
</feature>
<dbReference type="GO" id="GO:0005886">
    <property type="term" value="C:plasma membrane"/>
    <property type="evidence" value="ECO:0007669"/>
    <property type="project" value="UniProtKB-SubCell"/>
</dbReference>
<dbReference type="CDD" id="cd04163">
    <property type="entry name" value="Era"/>
    <property type="match status" value="1"/>
</dbReference>
<evidence type="ECO:0000256" key="8">
    <source>
        <dbReference type="HAMAP-Rule" id="MF_00367"/>
    </source>
</evidence>
<dbReference type="GO" id="GO:0043024">
    <property type="term" value="F:ribosomal small subunit binding"/>
    <property type="evidence" value="ECO:0007669"/>
    <property type="project" value="TreeGrafter"/>
</dbReference>